<dbReference type="GO" id="GO:0008168">
    <property type="term" value="F:methyltransferase activity"/>
    <property type="evidence" value="ECO:0007669"/>
    <property type="project" value="UniProtKB-KW"/>
</dbReference>
<protein>
    <submittedName>
        <fullName evidence="3">Methylated DNA-protein cysteine methyltransferase</fullName>
    </submittedName>
</protein>
<dbReference type="InterPro" id="IPR036217">
    <property type="entry name" value="MethylDNA_cys_MeTrfase_DNAb"/>
</dbReference>
<keyword evidence="3" id="KW-0489">Methyltransferase</keyword>
<dbReference type="GO" id="GO:0032259">
    <property type="term" value="P:methylation"/>
    <property type="evidence" value="ECO:0007669"/>
    <property type="project" value="UniProtKB-KW"/>
</dbReference>
<keyword evidence="1" id="KW-0227">DNA damage</keyword>
<sequence length="108" mass="11469">MSEEMAERVREVVASIPAGRVLAYGEVGAIAGVPSPRYVGAVLADDGADLPWHRVLRANGTVASHLAGRQLELLAAEGVLAENSRVDMSRYRWTDGLAAAPTAEEGLW</sequence>
<dbReference type="InterPro" id="IPR036388">
    <property type="entry name" value="WH-like_DNA-bd_sf"/>
</dbReference>
<reference evidence="4" key="1">
    <citation type="submission" date="2016-03" db="EMBL/GenBank/DDBJ databases">
        <title>Complete genome sequence of the type strain Actinoalloteichus hymeniacidonis DSM 45092.</title>
        <authorList>
            <person name="Schaffert L."/>
            <person name="Albersmeier A."/>
            <person name="Winkler A."/>
            <person name="Kalinowski J."/>
            <person name="Zotchev S."/>
            <person name="Ruckert C."/>
        </authorList>
    </citation>
    <scope>NUCLEOTIDE SEQUENCE [LARGE SCALE GENOMIC DNA]</scope>
    <source>
        <strain evidence="4">HPA177(T) (DSM 45092(T))</strain>
    </source>
</reference>
<dbReference type="InterPro" id="IPR052520">
    <property type="entry name" value="ATL_DNA_repair"/>
</dbReference>
<name>A0AAC9HM82_9PSEU</name>
<evidence type="ECO:0000313" key="4">
    <source>
        <dbReference type="Proteomes" id="UP000095210"/>
    </source>
</evidence>
<dbReference type="KEGG" id="ahm:TL08_04815"/>
<dbReference type="Proteomes" id="UP000095210">
    <property type="component" value="Chromosome"/>
</dbReference>
<evidence type="ECO:0000259" key="2">
    <source>
        <dbReference type="Pfam" id="PF01035"/>
    </source>
</evidence>
<gene>
    <name evidence="3" type="ORF">TL08_04815</name>
</gene>
<evidence type="ECO:0000313" key="3">
    <source>
        <dbReference type="EMBL" id="AOS61793.1"/>
    </source>
</evidence>
<accession>A0AAC9HM82</accession>
<dbReference type="SUPFAM" id="SSF46767">
    <property type="entry name" value="Methylated DNA-protein cysteine methyltransferase, C-terminal domain"/>
    <property type="match status" value="1"/>
</dbReference>
<keyword evidence="3" id="KW-0808">Transferase</keyword>
<dbReference type="Pfam" id="PF01035">
    <property type="entry name" value="DNA_binding_1"/>
    <property type="match status" value="1"/>
</dbReference>
<dbReference type="GO" id="GO:0006281">
    <property type="term" value="P:DNA repair"/>
    <property type="evidence" value="ECO:0007669"/>
    <property type="project" value="InterPro"/>
</dbReference>
<keyword evidence="4" id="KW-1185">Reference proteome</keyword>
<evidence type="ECO:0000256" key="1">
    <source>
        <dbReference type="ARBA" id="ARBA00022763"/>
    </source>
</evidence>
<dbReference type="CDD" id="cd06445">
    <property type="entry name" value="ATase"/>
    <property type="match status" value="1"/>
</dbReference>
<feature type="domain" description="Methylated-DNA-[protein]-cysteine S-methyltransferase DNA binding" evidence="2">
    <location>
        <begin position="5"/>
        <end position="79"/>
    </location>
</feature>
<proteinExistence type="predicted"/>
<organism evidence="3 4">
    <name type="scientific">Actinoalloteichus hymeniacidonis</name>
    <dbReference type="NCBI Taxonomy" id="340345"/>
    <lineage>
        <taxon>Bacteria</taxon>
        <taxon>Bacillati</taxon>
        <taxon>Actinomycetota</taxon>
        <taxon>Actinomycetes</taxon>
        <taxon>Pseudonocardiales</taxon>
        <taxon>Pseudonocardiaceae</taxon>
        <taxon>Actinoalloteichus</taxon>
    </lineage>
</organism>
<dbReference type="PANTHER" id="PTHR42942">
    <property type="entry name" value="6-O-METHYLGUANINE DNA METHYLTRANSFERASE"/>
    <property type="match status" value="1"/>
</dbReference>
<dbReference type="Gene3D" id="1.10.10.10">
    <property type="entry name" value="Winged helix-like DNA-binding domain superfamily/Winged helix DNA-binding domain"/>
    <property type="match status" value="1"/>
</dbReference>
<dbReference type="EMBL" id="CP014859">
    <property type="protein sequence ID" value="AOS61793.1"/>
    <property type="molecule type" value="Genomic_DNA"/>
</dbReference>
<dbReference type="PANTHER" id="PTHR42942:SF1">
    <property type="entry name" value="ALKYLTRANSFERASE-LIKE PROTEIN 1"/>
    <property type="match status" value="1"/>
</dbReference>
<dbReference type="AlphaFoldDB" id="A0AAC9HM82"/>
<dbReference type="RefSeq" id="WP_069846883.1">
    <property type="nucleotide sequence ID" value="NZ_CP014859.1"/>
</dbReference>
<dbReference type="InterPro" id="IPR014048">
    <property type="entry name" value="MethylDNA_cys_MeTrfase_DNA-bd"/>
</dbReference>